<organism evidence="2">
    <name type="scientific">Oryza punctata</name>
    <name type="common">Red rice</name>
    <dbReference type="NCBI Taxonomy" id="4537"/>
    <lineage>
        <taxon>Eukaryota</taxon>
        <taxon>Viridiplantae</taxon>
        <taxon>Streptophyta</taxon>
        <taxon>Embryophyta</taxon>
        <taxon>Tracheophyta</taxon>
        <taxon>Spermatophyta</taxon>
        <taxon>Magnoliopsida</taxon>
        <taxon>Liliopsida</taxon>
        <taxon>Poales</taxon>
        <taxon>Poaceae</taxon>
        <taxon>BOP clade</taxon>
        <taxon>Oryzoideae</taxon>
        <taxon>Oryzeae</taxon>
        <taxon>Oryzinae</taxon>
        <taxon>Oryza</taxon>
    </lineage>
</organism>
<reference evidence="2" key="1">
    <citation type="submission" date="2015-04" db="UniProtKB">
        <authorList>
            <consortium name="EnsemblPlants"/>
        </authorList>
    </citation>
    <scope>IDENTIFICATION</scope>
</reference>
<dbReference type="Gramene" id="OPUNC02G00850.1">
    <property type="protein sequence ID" value="OPUNC02G00850.1"/>
    <property type="gene ID" value="OPUNC02G00850"/>
</dbReference>
<dbReference type="AlphaFoldDB" id="A0A0E0JUQ9"/>
<keyword evidence="3" id="KW-1185">Reference proteome</keyword>
<proteinExistence type="predicted"/>
<reference evidence="2" key="2">
    <citation type="submission" date="2018-05" db="EMBL/GenBank/DDBJ databases">
        <title>OpunRS2 (Oryza punctata Reference Sequence Version 2).</title>
        <authorList>
            <person name="Zhang J."/>
            <person name="Kudrna D."/>
            <person name="Lee S."/>
            <person name="Talag J."/>
            <person name="Welchert J."/>
            <person name="Wing R.A."/>
        </authorList>
    </citation>
    <scope>NUCLEOTIDE SEQUENCE [LARGE SCALE GENOMIC DNA]</scope>
</reference>
<dbReference type="HOGENOM" id="CLU_2018963_0_0_1"/>
<name>A0A0E0JUQ9_ORYPU</name>
<feature type="region of interest" description="Disordered" evidence="1">
    <location>
        <begin position="33"/>
        <end position="98"/>
    </location>
</feature>
<evidence type="ECO:0000313" key="3">
    <source>
        <dbReference type="Proteomes" id="UP000026962"/>
    </source>
</evidence>
<evidence type="ECO:0008006" key="4">
    <source>
        <dbReference type="Google" id="ProtNLM"/>
    </source>
</evidence>
<dbReference type="EnsemblPlants" id="OPUNC02G00850.1">
    <property type="protein sequence ID" value="OPUNC02G00850.1"/>
    <property type="gene ID" value="OPUNC02G00850"/>
</dbReference>
<evidence type="ECO:0000256" key="1">
    <source>
        <dbReference type="SAM" id="MobiDB-lite"/>
    </source>
</evidence>
<evidence type="ECO:0000313" key="2">
    <source>
        <dbReference type="EnsemblPlants" id="OPUNC02G00850.1"/>
    </source>
</evidence>
<accession>A0A0E0JUQ9</accession>
<sequence>MAYDVGMKQKSSSGRVAGSPSCAILVDVDLARTTSTKERGAPTGSDLGRGGGSKPCPSHGEAFAALTGGREDGQAAAETSGDLRRRRMGVGDADGSVGAGGWGGSGVGTIVGLFVKWRLYLTS</sequence>
<dbReference type="Proteomes" id="UP000026962">
    <property type="component" value="Chromosome 2"/>
</dbReference>
<protein>
    <recommendedName>
        <fullName evidence="4">DUF834 domain-containing protein</fullName>
    </recommendedName>
</protein>